<proteinExistence type="predicted"/>
<gene>
    <name evidence="1" type="ORF">ACFSB2_05065</name>
</gene>
<comment type="caution">
    <text evidence="1">The sequence shown here is derived from an EMBL/GenBank/DDBJ whole genome shotgun (WGS) entry which is preliminary data.</text>
</comment>
<keyword evidence="2" id="KW-1185">Reference proteome</keyword>
<accession>A0ABW4JCH9</accession>
<evidence type="ECO:0000313" key="1">
    <source>
        <dbReference type="EMBL" id="MFD1674081.1"/>
    </source>
</evidence>
<evidence type="ECO:0000313" key="2">
    <source>
        <dbReference type="Proteomes" id="UP001597079"/>
    </source>
</evidence>
<organism evidence="1 2">
    <name type="scientific">Alicyclobacillus fodiniaquatilis</name>
    <dbReference type="NCBI Taxonomy" id="1661150"/>
    <lineage>
        <taxon>Bacteria</taxon>
        <taxon>Bacillati</taxon>
        <taxon>Bacillota</taxon>
        <taxon>Bacilli</taxon>
        <taxon>Bacillales</taxon>
        <taxon>Alicyclobacillaceae</taxon>
        <taxon>Alicyclobacillus</taxon>
    </lineage>
</organism>
<sequence>MNHNDERLYFACRGNMVDVTVQRERWFGAVWSYDQGERHLIAYWFEDTDDKVYEEWMNSPWYEDCTVLFTPFPINQVYQQVREAMNTPSGLIDSE</sequence>
<dbReference type="Proteomes" id="UP001597079">
    <property type="component" value="Unassembled WGS sequence"/>
</dbReference>
<dbReference type="EMBL" id="JBHUCX010000016">
    <property type="protein sequence ID" value="MFD1674081.1"/>
    <property type="molecule type" value="Genomic_DNA"/>
</dbReference>
<reference evidence="2" key="1">
    <citation type="journal article" date="2019" name="Int. J. Syst. Evol. Microbiol.">
        <title>The Global Catalogue of Microorganisms (GCM) 10K type strain sequencing project: providing services to taxonomists for standard genome sequencing and annotation.</title>
        <authorList>
            <consortium name="The Broad Institute Genomics Platform"/>
            <consortium name="The Broad Institute Genome Sequencing Center for Infectious Disease"/>
            <person name="Wu L."/>
            <person name="Ma J."/>
        </authorList>
    </citation>
    <scope>NUCLEOTIDE SEQUENCE [LARGE SCALE GENOMIC DNA]</scope>
    <source>
        <strain evidence="2">CGMCC 1.12286</strain>
    </source>
</reference>
<evidence type="ECO:0008006" key="3">
    <source>
        <dbReference type="Google" id="ProtNLM"/>
    </source>
</evidence>
<dbReference type="RefSeq" id="WP_377941804.1">
    <property type="nucleotide sequence ID" value="NZ_JBHUCX010000016.1"/>
</dbReference>
<name>A0ABW4JCH9_9BACL</name>
<protein>
    <recommendedName>
        <fullName evidence="3">DUF3303 domain-containing protein</fullName>
    </recommendedName>
</protein>